<protein>
    <submittedName>
        <fullName evidence="1">Uncharacterized protein</fullName>
    </submittedName>
</protein>
<name>A0ACC3TQH9_9ASCO</name>
<evidence type="ECO:0000313" key="2">
    <source>
        <dbReference type="Proteomes" id="UP001489719"/>
    </source>
</evidence>
<dbReference type="EMBL" id="MU970062">
    <property type="protein sequence ID" value="KAK9323417.1"/>
    <property type="molecule type" value="Genomic_DNA"/>
</dbReference>
<evidence type="ECO:0000313" key="1">
    <source>
        <dbReference type="EMBL" id="KAK9323417.1"/>
    </source>
</evidence>
<dbReference type="Proteomes" id="UP001489719">
    <property type="component" value="Unassembled WGS sequence"/>
</dbReference>
<gene>
    <name evidence="1" type="ORF">V1517DRAFT_320718</name>
</gene>
<accession>A0ACC3TQH9</accession>
<reference evidence="2" key="1">
    <citation type="journal article" date="2024" name="Front. Bioeng. Biotechnol.">
        <title>Genome-scale model development and genomic sequencing of the oleaginous clade Lipomyces.</title>
        <authorList>
            <person name="Czajka J.J."/>
            <person name="Han Y."/>
            <person name="Kim J."/>
            <person name="Mondo S.J."/>
            <person name="Hofstad B.A."/>
            <person name="Robles A."/>
            <person name="Haridas S."/>
            <person name="Riley R."/>
            <person name="LaButti K."/>
            <person name="Pangilinan J."/>
            <person name="Andreopoulos W."/>
            <person name="Lipzen A."/>
            <person name="Yan J."/>
            <person name="Wang M."/>
            <person name="Ng V."/>
            <person name="Grigoriev I.V."/>
            <person name="Spatafora J.W."/>
            <person name="Magnuson J.K."/>
            <person name="Baker S.E."/>
            <person name="Pomraning K.R."/>
        </authorList>
    </citation>
    <scope>NUCLEOTIDE SEQUENCE [LARGE SCALE GENOMIC DNA]</scope>
    <source>
        <strain evidence="2">CBS 10300</strain>
    </source>
</reference>
<proteinExistence type="predicted"/>
<sequence length="202" mass="22103">MPVSPSSFDPFTSSPRNAESRDRLGQPGRINSDSDDILKSDVPDSRTSESDHVVIATSSPMPVLSTDPIDITQLPRPRTPQDKEDQVEVVCEIVLSPINRNSVRKPPGTARSRRRKPLKDDAAEAKAHKRSKVTSLHDAPQPAGSYIAVCQKHQKNNNLRAPDAATTAQLAENQLTAAMLWSENDLKIADFPSSPPPRNSQL</sequence>
<organism evidence="1 2">
    <name type="scientific">Lipomyces orientalis</name>
    <dbReference type="NCBI Taxonomy" id="1233043"/>
    <lineage>
        <taxon>Eukaryota</taxon>
        <taxon>Fungi</taxon>
        <taxon>Dikarya</taxon>
        <taxon>Ascomycota</taxon>
        <taxon>Saccharomycotina</taxon>
        <taxon>Lipomycetes</taxon>
        <taxon>Lipomycetales</taxon>
        <taxon>Lipomycetaceae</taxon>
        <taxon>Lipomyces</taxon>
    </lineage>
</organism>
<keyword evidence="2" id="KW-1185">Reference proteome</keyword>
<comment type="caution">
    <text evidence="1">The sequence shown here is derived from an EMBL/GenBank/DDBJ whole genome shotgun (WGS) entry which is preliminary data.</text>
</comment>